<feature type="transmembrane region" description="Helical" evidence="2">
    <location>
        <begin position="30"/>
        <end position="51"/>
    </location>
</feature>
<feature type="region of interest" description="Disordered" evidence="1">
    <location>
        <begin position="73"/>
        <end position="201"/>
    </location>
</feature>
<feature type="compositionally biased region" description="Basic and acidic residues" evidence="1">
    <location>
        <begin position="297"/>
        <end position="308"/>
    </location>
</feature>
<dbReference type="STRING" id="882082.SaccyDRAFT_0313"/>
<dbReference type="EMBL" id="CM001440">
    <property type="protein sequence ID" value="EHR59248.1"/>
    <property type="molecule type" value="Genomic_DNA"/>
</dbReference>
<organism evidence="3 4">
    <name type="scientific">Saccharomonospora cyanea NA-134</name>
    <dbReference type="NCBI Taxonomy" id="882082"/>
    <lineage>
        <taxon>Bacteria</taxon>
        <taxon>Bacillati</taxon>
        <taxon>Actinomycetota</taxon>
        <taxon>Actinomycetes</taxon>
        <taxon>Pseudonocardiales</taxon>
        <taxon>Pseudonocardiaceae</taxon>
        <taxon>Saccharomonospora</taxon>
    </lineage>
</organism>
<keyword evidence="4" id="KW-1185">Reference proteome</keyword>
<feature type="compositionally biased region" description="Basic and acidic residues" evidence="1">
    <location>
        <begin position="327"/>
        <end position="336"/>
    </location>
</feature>
<keyword evidence="2" id="KW-1133">Transmembrane helix</keyword>
<accession>H5XE17</accession>
<evidence type="ECO:0000256" key="1">
    <source>
        <dbReference type="SAM" id="MobiDB-lite"/>
    </source>
</evidence>
<proteinExistence type="predicted"/>
<feature type="region of interest" description="Disordered" evidence="1">
    <location>
        <begin position="289"/>
        <end position="403"/>
    </location>
</feature>
<protein>
    <submittedName>
        <fullName evidence="3">Uncharacterized protein</fullName>
    </submittedName>
</protein>
<keyword evidence="2" id="KW-0472">Membrane</keyword>
<feature type="compositionally biased region" description="Low complexity" evidence="1">
    <location>
        <begin position="100"/>
        <end position="137"/>
    </location>
</feature>
<feature type="compositionally biased region" description="Low complexity" evidence="1">
    <location>
        <begin position="373"/>
        <end position="387"/>
    </location>
</feature>
<sequence length="437" mass="44619">MVVAVRATGSPTASSACARRVVRVAVLHRLLLVLGLAVGGWVVSVLVAGAATADEASGPAPDLPGCSHEAVATREDRVQEAGADPDDCEARPSPEDTTDGTDSTDGSTDSTDGSDSTGSTDGTEPTEPTGPTEPTESADGTDSEQPVVQPGTELPAPDKDTDDTDSTDLPDDSADRSSDTGSGELPDEVDIALPGAPSPEMVREPTLLEPVRPLLGATTGTLLSTTRDLAHTAGSLTDLLVGALPEVTDPIRDTIEDVVDVPGTLPGGRSPVDVLPGFPLPRLPIDIGHLVPVGPGDRPDRPDGEARIEPVASPRKAPEPPPVTPRHAAESGDRVTEISGTSHWTVPEAEDGTEAKDGRSSRPLGPVAPSPAAPASVAAPSNVAASPQDGSQHLHRGEHGVLDDLPTVTQLRLLGSSRDHDVVGVSREAALPTTSPD</sequence>
<evidence type="ECO:0000313" key="4">
    <source>
        <dbReference type="Proteomes" id="UP000002791"/>
    </source>
</evidence>
<dbReference type="AlphaFoldDB" id="H5XE17"/>
<evidence type="ECO:0000313" key="3">
    <source>
        <dbReference type="EMBL" id="EHR59248.1"/>
    </source>
</evidence>
<evidence type="ECO:0000256" key="2">
    <source>
        <dbReference type="SAM" id="Phobius"/>
    </source>
</evidence>
<keyword evidence="2" id="KW-0812">Transmembrane</keyword>
<feature type="region of interest" description="Disordered" evidence="1">
    <location>
        <begin position="415"/>
        <end position="437"/>
    </location>
</feature>
<reference evidence="3 4" key="1">
    <citation type="submission" date="2011-11" db="EMBL/GenBank/DDBJ databases">
        <title>The Noncontiguous Finished sequence of Saccharomonospora cyanea NA-134.</title>
        <authorList>
            <consortium name="US DOE Joint Genome Institute"/>
            <person name="Lucas S."/>
            <person name="Han J."/>
            <person name="Lapidus A."/>
            <person name="Cheng J.-F."/>
            <person name="Goodwin L."/>
            <person name="Pitluck S."/>
            <person name="Peters L."/>
            <person name="Ovchinnikova G."/>
            <person name="Lu M."/>
            <person name="Detter J.C."/>
            <person name="Han C."/>
            <person name="Tapia R."/>
            <person name="Land M."/>
            <person name="Hauser L."/>
            <person name="Kyrpides N."/>
            <person name="Ivanova N."/>
            <person name="Pagani I."/>
            <person name="Brambilla E.-M."/>
            <person name="Klenk H.-P."/>
            <person name="Woyke T."/>
        </authorList>
    </citation>
    <scope>NUCLEOTIDE SEQUENCE [LARGE SCALE GENOMIC DNA]</scope>
    <source>
        <strain evidence="3 4">NA-134</strain>
    </source>
</reference>
<dbReference type="Proteomes" id="UP000002791">
    <property type="component" value="Chromosome"/>
</dbReference>
<dbReference type="HOGENOM" id="CLU_692401_0_0_11"/>
<dbReference type="eggNOG" id="ENOG5033YXW">
    <property type="taxonomic scope" value="Bacteria"/>
</dbReference>
<dbReference type="PROSITE" id="PS51257">
    <property type="entry name" value="PROKAR_LIPOPROTEIN"/>
    <property type="match status" value="1"/>
</dbReference>
<name>H5XE17_9PSEU</name>
<feature type="compositionally biased region" description="Acidic residues" evidence="1">
    <location>
        <begin position="160"/>
        <end position="172"/>
    </location>
</feature>
<gene>
    <name evidence="3" type="ORF">SaccyDRAFT_0313</name>
</gene>